<evidence type="ECO:0000256" key="1">
    <source>
        <dbReference type="SAM" id="Phobius"/>
    </source>
</evidence>
<feature type="signal peptide" evidence="2">
    <location>
        <begin position="1"/>
        <end position="17"/>
    </location>
</feature>
<evidence type="ECO:0000256" key="2">
    <source>
        <dbReference type="SAM" id="SignalP"/>
    </source>
</evidence>
<evidence type="ECO:0000313" key="4">
    <source>
        <dbReference type="WBParaSite" id="HCON_00142880-00001"/>
    </source>
</evidence>
<dbReference type="OrthoDB" id="5804093at2759"/>
<protein>
    <submittedName>
        <fullName evidence="4">ORF11</fullName>
    </submittedName>
</protein>
<proteinExistence type="predicted"/>
<dbReference type="AlphaFoldDB" id="A0A7I4YVC3"/>
<keyword evidence="1" id="KW-0812">Transmembrane</keyword>
<sequence length="237" mass="26695">MKSIPAIFFSFFPTVLAETQLGSGVFTMTFESADIVYLSLCYTEWPSPSGSFLQSPCLFHPYPYNFTITPGHPTKIGRPLRHMHSDYITVSINATTGDEGYRESIVERFLVDGSLPARKVTTMAEIMSVKFEVTCNQNYFGLRCGRFCKTSANDYSHFTCSGTDRIDLHDGGNLILSRLVSANHKPAIFAIMKQRSDKHAFIFIGAMFFTAFIGFALYLTNAQRVEQTQPVYFIDTF</sequence>
<accession>A0A7I4YVC3</accession>
<dbReference type="WBParaSite" id="HCON_00142880-00001">
    <property type="protein sequence ID" value="HCON_00142880-00001"/>
    <property type="gene ID" value="HCON_00142880"/>
</dbReference>
<keyword evidence="2" id="KW-0732">Signal</keyword>
<evidence type="ECO:0000313" key="3">
    <source>
        <dbReference type="Proteomes" id="UP000025227"/>
    </source>
</evidence>
<organism evidence="3 4">
    <name type="scientific">Haemonchus contortus</name>
    <name type="common">Barber pole worm</name>
    <dbReference type="NCBI Taxonomy" id="6289"/>
    <lineage>
        <taxon>Eukaryota</taxon>
        <taxon>Metazoa</taxon>
        <taxon>Ecdysozoa</taxon>
        <taxon>Nematoda</taxon>
        <taxon>Chromadorea</taxon>
        <taxon>Rhabditida</taxon>
        <taxon>Rhabditina</taxon>
        <taxon>Rhabditomorpha</taxon>
        <taxon>Strongyloidea</taxon>
        <taxon>Trichostrongylidae</taxon>
        <taxon>Haemonchus</taxon>
    </lineage>
</organism>
<feature type="chain" id="PRO_5029590753" evidence="2">
    <location>
        <begin position="18"/>
        <end position="237"/>
    </location>
</feature>
<dbReference type="Proteomes" id="UP000025227">
    <property type="component" value="Unplaced"/>
</dbReference>
<keyword evidence="1" id="KW-0472">Membrane</keyword>
<feature type="transmembrane region" description="Helical" evidence="1">
    <location>
        <begin position="200"/>
        <end position="219"/>
    </location>
</feature>
<keyword evidence="1" id="KW-1133">Transmembrane helix</keyword>
<keyword evidence="3" id="KW-1185">Reference proteome</keyword>
<reference evidence="4" key="1">
    <citation type="submission" date="2020-12" db="UniProtKB">
        <authorList>
            <consortium name="WormBaseParasite"/>
        </authorList>
    </citation>
    <scope>IDENTIFICATION</scope>
    <source>
        <strain evidence="4">MHco3</strain>
    </source>
</reference>
<name>A0A7I4YVC3_HAECO</name>